<feature type="region of interest" description="Disordered" evidence="1">
    <location>
        <begin position="250"/>
        <end position="290"/>
    </location>
</feature>
<keyword evidence="3" id="KW-1185">Reference proteome</keyword>
<dbReference type="PANTHER" id="PTHR40130">
    <property type="entry name" value="EXPRESSED PROTEIN"/>
    <property type="match status" value="1"/>
</dbReference>
<feature type="compositionally biased region" description="Polar residues" evidence="1">
    <location>
        <begin position="76"/>
        <end position="85"/>
    </location>
</feature>
<feature type="region of interest" description="Disordered" evidence="1">
    <location>
        <begin position="336"/>
        <end position="356"/>
    </location>
</feature>
<dbReference type="Proteomes" id="UP000033483">
    <property type="component" value="Unassembled WGS sequence"/>
</dbReference>
<proteinExistence type="predicted"/>
<reference evidence="2 3" key="1">
    <citation type="submission" date="2015-03" db="EMBL/GenBank/DDBJ databases">
        <authorList>
            <person name="Radwan O."/>
            <person name="Al-Naeli F.A."/>
            <person name="Rendon G.A."/>
            <person name="Fields C."/>
        </authorList>
    </citation>
    <scope>NUCLEOTIDE SEQUENCE [LARGE SCALE GENOMIC DNA]</scope>
    <source>
        <strain evidence="2">CR-DP1</strain>
    </source>
</reference>
<dbReference type="PANTHER" id="PTHR40130:SF1">
    <property type="entry name" value="SPINDLE POLE BODY-ASSOCIATED PROTEIN CUT12 DOMAIN-CONTAINING PROTEIN"/>
    <property type="match status" value="1"/>
</dbReference>
<dbReference type="OrthoDB" id="3197614at2759"/>
<sequence length="519" mass="56780">MDESPLIKAHDHAKAAARATQASDTTIAINEHTLAAGEFALAANRTSSVEALRTLRLLEDHHKRLAELLKLPARAQNATKSATSANDDESAGDEDEKSQNEKPSNTTEGKQVSPSISSKTPGQIPSLAQPRFPQRNIAATITKNLNSARGIRSQYNGSTIAPSVTNDPASGSLEVASRKESNRLRMQNMLDLEKPTGSNGQSHDRRTSVSSSASTRGEDGYSRFYNAFGSIINRISSPLAFAGLPLISEGSSEPVPPPSIPEPITRQHGRSSTMPVKTLRQTEPSSSYPDLGKIYSGATVRAMQGLPSNESFYVVPPSGHTVSYANILSYADKEKRRLTASQHGGSSTPTSDDAETDFVDASEGLESQQKMRSSRLRSNDNDLQLVVDELRHQNENLNNVVGTLQKRLQLFEASAQNLTESRIMRPKSPSESSSNLRIPSPSHAGPYTEDNLKRVNFDLEQKLNDAHKRMAVLEKDNEKLQKKLRKYIEQWESLKESAKARRAPAATTEDRSTTSNRII</sequence>
<dbReference type="AlphaFoldDB" id="A0A0F4ZJI3"/>
<evidence type="ECO:0000313" key="2">
    <source>
        <dbReference type="EMBL" id="KKA30779.1"/>
    </source>
</evidence>
<dbReference type="Gene3D" id="1.20.58.80">
    <property type="entry name" value="Phosphotransferase system, lactose/cellobiose-type IIA subunit"/>
    <property type="match status" value="1"/>
</dbReference>
<feature type="compositionally biased region" description="Polar residues" evidence="1">
    <location>
        <begin position="101"/>
        <end position="123"/>
    </location>
</feature>
<feature type="region of interest" description="Disordered" evidence="1">
    <location>
        <begin position="76"/>
        <end position="134"/>
    </location>
</feature>
<feature type="region of interest" description="Disordered" evidence="1">
    <location>
        <begin position="421"/>
        <end position="449"/>
    </location>
</feature>
<comment type="caution">
    <text evidence="2">The sequence shown here is derived from an EMBL/GenBank/DDBJ whole genome shotgun (WGS) entry which is preliminary data.</text>
</comment>
<feature type="compositionally biased region" description="Acidic residues" evidence="1">
    <location>
        <begin position="86"/>
        <end position="96"/>
    </location>
</feature>
<organism evidence="2 3">
    <name type="scientific">Thielaviopsis punctulata</name>
    <dbReference type="NCBI Taxonomy" id="72032"/>
    <lineage>
        <taxon>Eukaryota</taxon>
        <taxon>Fungi</taxon>
        <taxon>Dikarya</taxon>
        <taxon>Ascomycota</taxon>
        <taxon>Pezizomycotina</taxon>
        <taxon>Sordariomycetes</taxon>
        <taxon>Hypocreomycetidae</taxon>
        <taxon>Microascales</taxon>
        <taxon>Ceratocystidaceae</taxon>
        <taxon>Thielaviopsis</taxon>
    </lineage>
</organism>
<evidence type="ECO:0000256" key="1">
    <source>
        <dbReference type="SAM" id="MobiDB-lite"/>
    </source>
</evidence>
<feature type="compositionally biased region" description="Polar residues" evidence="1">
    <location>
        <begin position="339"/>
        <end position="351"/>
    </location>
</feature>
<protein>
    <submittedName>
        <fullName evidence="2">Uncharacterized protein</fullName>
    </submittedName>
</protein>
<gene>
    <name evidence="2" type="ORF">TD95_004405</name>
</gene>
<feature type="region of interest" description="Disordered" evidence="1">
    <location>
        <begin position="496"/>
        <end position="519"/>
    </location>
</feature>
<name>A0A0F4ZJI3_9PEZI</name>
<feature type="region of interest" description="Disordered" evidence="1">
    <location>
        <begin position="192"/>
        <end position="217"/>
    </location>
</feature>
<accession>A0A0F4ZJI3</accession>
<dbReference type="EMBL" id="LAEV01000252">
    <property type="protein sequence ID" value="KKA30779.1"/>
    <property type="molecule type" value="Genomic_DNA"/>
</dbReference>
<feature type="compositionally biased region" description="Polar residues" evidence="1">
    <location>
        <begin position="270"/>
        <end position="288"/>
    </location>
</feature>
<evidence type="ECO:0000313" key="3">
    <source>
        <dbReference type="Proteomes" id="UP000033483"/>
    </source>
</evidence>